<dbReference type="AlphaFoldDB" id="A0A1I7H8K7"/>
<protein>
    <recommendedName>
        <fullName evidence="3">DNA-binding domain-containing protein</fullName>
    </recommendedName>
</protein>
<evidence type="ECO:0000313" key="1">
    <source>
        <dbReference type="EMBL" id="SFU57041.1"/>
    </source>
</evidence>
<accession>A0A1I7H8K7</accession>
<dbReference type="EMBL" id="FPBZ01000007">
    <property type="protein sequence ID" value="SFU57041.1"/>
    <property type="molecule type" value="Genomic_DNA"/>
</dbReference>
<sequence>MPTLSDLRNLILLPNETLSNEYKSWLDLTTNQGRATLAKAAIALANHGGGVIVMGMVGPAGSPLQSLPRPDGIARYDPDVVNTAVNRYADPKIHCDLHFTLHPETNIEHAIISVPGLSTVPIMSIRDCDGVIHKHRCYLRKPGPKSEEPFTSEEWRTLLSRCVQAGRESMLDSIRIILKGHVPAPIVQNKIDPLREFGRESRERWEVLKNALPTGDPAKIPLGHYEFTFRIVDASPVGLPELKKRLDTASQTKLTGLGPVC</sequence>
<organism evidence="1 2">
    <name type="scientific">Nitrosospira multiformis</name>
    <dbReference type="NCBI Taxonomy" id="1231"/>
    <lineage>
        <taxon>Bacteria</taxon>
        <taxon>Pseudomonadati</taxon>
        <taxon>Pseudomonadota</taxon>
        <taxon>Betaproteobacteria</taxon>
        <taxon>Nitrosomonadales</taxon>
        <taxon>Nitrosomonadaceae</taxon>
        <taxon>Nitrosospira</taxon>
    </lineage>
</organism>
<gene>
    <name evidence="1" type="ORF">SAMN05216417_107157</name>
</gene>
<dbReference type="Proteomes" id="UP000182649">
    <property type="component" value="Unassembled WGS sequence"/>
</dbReference>
<name>A0A1I7H8K7_9PROT</name>
<evidence type="ECO:0000313" key="2">
    <source>
        <dbReference type="Proteomes" id="UP000182649"/>
    </source>
</evidence>
<dbReference type="OrthoDB" id="3078165at2"/>
<reference evidence="1 2" key="1">
    <citation type="submission" date="2016-10" db="EMBL/GenBank/DDBJ databases">
        <authorList>
            <person name="de Groot N.N."/>
        </authorList>
    </citation>
    <scope>NUCLEOTIDE SEQUENCE [LARGE SCALE GENOMIC DNA]</scope>
    <source>
        <strain evidence="1 2">Nl14</strain>
    </source>
</reference>
<proteinExistence type="predicted"/>
<dbReference type="RefSeq" id="WP_074974737.1">
    <property type="nucleotide sequence ID" value="NZ_FPBZ01000007.1"/>
</dbReference>
<evidence type="ECO:0008006" key="3">
    <source>
        <dbReference type="Google" id="ProtNLM"/>
    </source>
</evidence>